<dbReference type="InterPro" id="IPR000192">
    <property type="entry name" value="Aminotrans_V_dom"/>
</dbReference>
<dbReference type="InterPro" id="IPR016454">
    <property type="entry name" value="Cysteine_dSase"/>
</dbReference>
<keyword evidence="8 13" id="KW-0663">Pyridoxal phosphate</keyword>
<dbReference type="PROSITE" id="PS00595">
    <property type="entry name" value="AA_TRANSFER_CLASS_5"/>
    <property type="match status" value="1"/>
</dbReference>
<comment type="function">
    <text evidence="2">Catalyzes the removal of elemental sulfur atoms from cysteine to produce alanine. Seems to participate in the biosynthesis of the nitrogenase metalloclusters by providing the inorganic sulfur required for the Fe-S core formation.</text>
</comment>
<dbReference type="GO" id="GO:0051536">
    <property type="term" value="F:iron-sulfur cluster binding"/>
    <property type="evidence" value="ECO:0007669"/>
    <property type="project" value="UniProtKB-KW"/>
</dbReference>
<proteinExistence type="inferred from homology"/>
<evidence type="ECO:0000256" key="5">
    <source>
        <dbReference type="ARBA" id="ARBA00012239"/>
    </source>
</evidence>
<evidence type="ECO:0000313" key="15">
    <source>
        <dbReference type="EMBL" id="EKO37630.1"/>
    </source>
</evidence>
<evidence type="ECO:0000256" key="10">
    <source>
        <dbReference type="ARBA" id="ARBA00023014"/>
    </source>
</evidence>
<dbReference type="InterPro" id="IPR015424">
    <property type="entry name" value="PyrdxlP-dep_Trfase"/>
</dbReference>
<dbReference type="SUPFAM" id="SSF53383">
    <property type="entry name" value="PLP-dependent transferases"/>
    <property type="match status" value="1"/>
</dbReference>
<dbReference type="GO" id="GO:0031071">
    <property type="term" value="F:cysteine desulfurase activity"/>
    <property type="evidence" value="ECO:0007669"/>
    <property type="project" value="UniProtKB-EC"/>
</dbReference>
<dbReference type="EC" id="2.8.1.7" evidence="5 13"/>
<feature type="domain" description="Aminotransferase class V" evidence="14">
    <location>
        <begin position="5"/>
        <end position="365"/>
    </location>
</feature>
<evidence type="ECO:0000313" key="16">
    <source>
        <dbReference type="Proteomes" id="UP000006272"/>
    </source>
</evidence>
<evidence type="ECO:0000256" key="12">
    <source>
        <dbReference type="RuleBase" id="RU004504"/>
    </source>
</evidence>
<evidence type="ECO:0000256" key="13">
    <source>
        <dbReference type="RuleBase" id="RU364075"/>
    </source>
</evidence>
<dbReference type="Gene3D" id="1.10.260.50">
    <property type="match status" value="1"/>
</dbReference>
<dbReference type="InterPro" id="IPR017772">
    <property type="entry name" value="Cys_deSase_NifS_bac/arc"/>
</dbReference>
<dbReference type="EMBL" id="ALAO01000379">
    <property type="protein sequence ID" value="EKO37630.1"/>
    <property type="molecule type" value="Genomic_DNA"/>
</dbReference>
<accession>K6GL07</accession>
<keyword evidence="10 13" id="KW-0411">Iron-sulfur</keyword>
<keyword evidence="7 13" id="KW-0479">Metal-binding</keyword>
<keyword evidence="9 13" id="KW-0408">Iron</keyword>
<dbReference type="FunFam" id="3.40.640.10:FF:000084">
    <property type="entry name" value="IscS-like cysteine desulfurase"/>
    <property type="match status" value="1"/>
</dbReference>
<evidence type="ECO:0000256" key="3">
    <source>
        <dbReference type="ARBA" id="ARBA00006490"/>
    </source>
</evidence>
<organism evidence="15 16">
    <name type="scientific">Solidesulfovibrio magneticus str. Maddingley MBC34</name>
    <dbReference type="NCBI Taxonomy" id="1206767"/>
    <lineage>
        <taxon>Bacteria</taxon>
        <taxon>Pseudomonadati</taxon>
        <taxon>Thermodesulfobacteriota</taxon>
        <taxon>Desulfovibrionia</taxon>
        <taxon>Desulfovibrionales</taxon>
        <taxon>Desulfovibrionaceae</taxon>
        <taxon>Solidesulfovibrio</taxon>
    </lineage>
</organism>
<dbReference type="InterPro" id="IPR015421">
    <property type="entry name" value="PyrdxlP-dep_Trfase_major"/>
</dbReference>
<reference evidence="15 16" key="1">
    <citation type="submission" date="2012-07" db="EMBL/GenBank/DDBJ databases">
        <title>Draft genome sequence of Desulfovibrio magneticus str. Maddingley MBC34 obtained from a metagenomic sequence of a methanogenic enrichment isolated from coal-seam formation water in Victoria, Australia.</title>
        <authorList>
            <person name="Greenfield P."/>
            <person name="Hendry P."/>
            <person name="Li D."/>
            <person name="Rosewarne C.P."/>
            <person name="Tran-Dinh N."/>
            <person name="Elbourne L.D.H."/>
            <person name="Paulsen I.T."/>
            <person name="Midgley D.J."/>
        </authorList>
    </citation>
    <scope>NUCLEOTIDE SEQUENCE [LARGE SCALE GENOMIC DNA]</scope>
    <source>
        <strain evidence="16">Maddingley MBC34</strain>
    </source>
</reference>
<dbReference type="PANTHER" id="PTHR11601">
    <property type="entry name" value="CYSTEINE DESULFURYLASE FAMILY MEMBER"/>
    <property type="match status" value="1"/>
</dbReference>
<comment type="catalytic activity">
    <reaction evidence="11 13">
        <text>(sulfur carrier)-H + L-cysteine = (sulfur carrier)-SH + L-alanine</text>
        <dbReference type="Rhea" id="RHEA:43892"/>
        <dbReference type="Rhea" id="RHEA-COMP:14737"/>
        <dbReference type="Rhea" id="RHEA-COMP:14739"/>
        <dbReference type="ChEBI" id="CHEBI:29917"/>
        <dbReference type="ChEBI" id="CHEBI:35235"/>
        <dbReference type="ChEBI" id="CHEBI:57972"/>
        <dbReference type="ChEBI" id="CHEBI:64428"/>
        <dbReference type="EC" id="2.8.1.7"/>
    </reaction>
</comment>
<evidence type="ECO:0000256" key="6">
    <source>
        <dbReference type="ARBA" id="ARBA00022679"/>
    </source>
</evidence>
<dbReference type="Gene3D" id="3.40.640.10">
    <property type="entry name" value="Type I PLP-dependent aspartate aminotransferase-like (Major domain)"/>
    <property type="match status" value="1"/>
</dbReference>
<dbReference type="AlphaFoldDB" id="K6GL07"/>
<comment type="cofactor">
    <cofactor evidence="1 12">
        <name>pyridoxal 5'-phosphate</name>
        <dbReference type="ChEBI" id="CHEBI:597326"/>
    </cofactor>
</comment>
<dbReference type="InterPro" id="IPR020578">
    <property type="entry name" value="Aminotrans_V_PyrdxlP_BS"/>
</dbReference>
<evidence type="ECO:0000256" key="7">
    <source>
        <dbReference type="ARBA" id="ARBA00022723"/>
    </source>
</evidence>
<comment type="caution">
    <text evidence="15">The sequence shown here is derived from an EMBL/GenBank/DDBJ whole genome shotgun (WGS) entry which is preliminary data.</text>
</comment>
<dbReference type="PIRSF" id="PIRSF005572">
    <property type="entry name" value="NifS"/>
    <property type="match status" value="1"/>
</dbReference>
<dbReference type="Gene3D" id="3.90.1150.10">
    <property type="entry name" value="Aspartate Aminotransferase, domain 1"/>
    <property type="match status" value="1"/>
</dbReference>
<evidence type="ECO:0000256" key="4">
    <source>
        <dbReference type="ARBA" id="ARBA00011738"/>
    </source>
</evidence>
<name>K6GL07_9BACT</name>
<dbReference type="PANTHER" id="PTHR11601:SF34">
    <property type="entry name" value="CYSTEINE DESULFURASE"/>
    <property type="match status" value="1"/>
</dbReference>
<evidence type="ECO:0000256" key="8">
    <source>
        <dbReference type="ARBA" id="ARBA00022898"/>
    </source>
</evidence>
<evidence type="ECO:0000256" key="2">
    <source>
        <dbReference type="ARBA" id="ARBA00003120"/>
    </source>
</evidence>
<comment type="similarity">
    <text evidence="3 13">Belongs to the class-V pyridoxal-phosphate-dependent aminotransferase family. NifS/IscS subfamily.</text>
</comment>
<sequence length="395" mass="42366">MNPVVYLDNNATTRVAPEVAEVMLPYLTEFYGNPSSMHSFGGQVGLQLKKARADVASVLGCDPLELIFTSCGSESDNTAILSALAAQPEKKHLVTTRVEHPAILSLAKHLEEKGYEVTYLGVDDKGNLDMAEVAGAIRKDTAIVSVMYANNETGVIFPIPEIAALCKAKGVLFHTDAVQAVGKIDIDLSKLPVDMLSLSGHKLHAPKGVGVLYVRKGTPFRPFLIGGHQERGRRAGTENTAGIIALAAAMTLAKEHMADENTRVKALRDRLEAGILAAVPHSQVNGDTTHRLPNTTSIAFKFVEGEAILLMLDQYGICASSGSACTSGSLEPSHVLRAMGVPFTFAHGSIRFSLSRYTTDADIDLVLDKLPGIIDTLRRMSPFREEEAAKPACTC</sequence>
<evidence type="ECO:0000259" key="14">
    <source>
        <dbReference type="Pfam" id="PF00266"/>
    </source>
</evidence>
<evidence type="ECO:0000256" key="11">
    <source>
        <dbReference type="ARBA" id="ARBA00050776"/>
    </source>
</evidence>
<dbReference type="Proteomes" id="UP000006272">
    <property type="component" value="Unassembled WGS sequence"/>
</dbReference>
<dbReference type="InterPro" id="IPR015422">
    <property type="entry name" value="PyrdxlP-dep_Trfase_small"/>
</dbReference>
<protein>
    <recommendedName>
        <fullName evidence="5 13">Cysteine desulfurase</fullName>
        <ecNumber evidence="5 13">2.8.1.7</ecNumber>
    </recommendedName>
    <alternativeName>
        <fullName evidence="13">Nitrogenase metalloclusters biosynthesis protein NifS</fullName>
    </alternativeName>
</protein>
<dbReference type="GO" id="GO:0030170">
    <property type="term" value="F:pyridoxal phosphate binding"/>
    <property type="evidence" value="ECO:0007669"/>
    <property type="project" value="InterPro"/>
</dbReference>
<dbReference type="GO" id="GO:0046872">
    <property type="term" value="F:metal ion binding"/>
    <property type="evidence" value="ECO:0007669"/>
    <property type="project" value="UniProtKB-KW"/>
</dbReference>
<evidence type="ECO:0000256" key="9">
    <source>
        <dbReference type="ARBA" id="ARBA00023004"/>
    </source>
</evidence>
<dbReference type="PATRIC" id="fig|1206767.3.peg.3594"/>
<keyword evidence="6 13" id="KW-0808">Transferase</keyword>
<comment type="subunit">
    <text evidence="4">Homodimer.</text>
</comment>
<dbReference type="NCBIfam" id="TIGR03402">
    <property type="entry name" value="FeS_nifS"/>
    <property type="match status" value="1"/>
</dbReference>
<dbReference type="Pfam" id="PF00266">
    <property type="entry name" value="Aminotran_5"/>
    <property type="match status" value="1"/>
</dbReference>
<evidence type="ECO:0000256" key="1">
    <source>
        <dbReference type="ARBA" id="ARBA00001933"/>
    </source>
</evidence>
<gene>
    <name evidence="15" type="ORF">B193_3688</name>
</gene>
<dbReference type="GO" id="GO:0006520">
    <property type="term" value="P:amino acid metabolic process"/>
    <property type="evidence" value="ECO:0007669"/>
    <property type="project" value="InterPro"/>
</dbReference>